<dbReference type="Pfam" id="PF01408">
    <property type="entry name" value="GFO_IDH_MocA"/>
    <property type="match status" value="1"/>
</dbReference>
<sequence>MNTLKIGLIGTGFMGKAHALAYQAAGNVFDDISRPLLHRIADIDGERARLFQRQFGFASSTQDWRELVNDPEIDIISITTPTLLHREMALAAIAAGKHVHCEKPLSPTASEAWEIVQAAEKAGVRTQSGFNYLKNPLLKYAREFIASGELGEIYAFNGIHAEDFMSDPLSPYSWRCDPAGGTGALADVGSHIISIARFLLGPVTSIFAQLDTVVKKRPAYPGASELKDINVDDVARMIVNFERGCSGTIQANWLATGRKMQLEFEISGSKGALSFTQERMNELLYYKAGDDSRSNGFRLIETGPQHSPYGAFCVAQGHHLGFNDIKTIEMAEFIRAIDRGEPSTPDFREAWEIQKIIDTAVRSHREQKWQTIS</sequence>
<evidence type="ECO:0000313" key="4">
    <source>
        <dbReference type="EMBL" id="OAJ67112.1"/>
    </source>
</evidence>
<name>A0A1B6VIQ5_9PROT</name>
<comment type="caution">
    <text evidence="4">The sequence shown here is derived from an EMBL/GenBank/DDBJ whole genome shotgun (WGS) entry which is preliminary data.</text>
</comment>
<dbReference type="OrthoDB" id="9801953at2"/>
<dbReference type="RefSeq" id="WP_083956491.1">
    <property type="nucleotide sequence ID" value="NZ_JAFEJB010000001.1"/>
</dbReference>
<dbReference type="PANTHER" id="PTHR43818">
    <property type="entry name" value="BCDNA.GH03377"/>
    <property type="match status" value="1"/>
</dbReference>
<dbReference type="AlphaFoldDB" id="A0A1B6VIQ5"/>
<protein>
    <submittedName>
        <fullName evidence="4">Oxidoreductase</fullName>
    </submittedName>
</protein>
<evidence type="ECO:0000259" key="2">
    <source>
        <dbReference type="Pfam" id="PF01408"/>
    </source>
</evidence>
<gene>
    <name evidence="4" type="ORF">A0123_02258</name>
</gene>
<evidence type="ECO:0000259" key="3">
    <source>
        <dbReference type="Pfam" id="PF22725"/>
    </source>
</evidence>
<dbReference type="Gene3D" id="3.40.50.720">
    <property type="entry name" value="NAD(P)-binding Rossmann-like Domain"/>
    <property type="match status" value="1"/>
</dbReference>
<evidence type="ECO:0000313" key="5">
    <source>
        <dbReference type="Proteomes" id="UP000077786"/>
    </source>
</evidence>
<feature type="domain" description="GFO/IDH/MocA-like oxidoreductase" evidence="3">
    <location>
        <begin position="140"/>
        <end position="273"/>
    </location>
</feature>
<dbReference type="PANTHER" id="PTHR43818:SF11">
    <property type="entry name" value="BCDNA.GH03377"/>
    <property type="match status" value="1"/>
</dbReference>
<dbReference type="InterPro" id="IPR050463">
    <property type="entry name" value="Gfo/Idh/MocA_oxidrdct_glycsds"/>
</dbReference>
<keyword evidence="1" id="KW-0560">Oxidoreductase</keyword>
<evidence type="ECO:0000256" key="1">
    <source>
        <dbReference type="ARBA" id="ARBA00023002"/>
    </source>
</evidence>
<dbReference type="Pfam" id="PF22725">
    <property type="entry name" value="GFO_IDH_MocA_C3"/>
    <property type="match status" value="1"/>
</dbReference>
<dbReference type="GO" id="GO:0000166">
    <property type="term" value="F:nucleotide binding"/>
    <property type="evidence" value="ECO:0007669"/>
    <property type="project" value="InterPro"/>
</dbReference>
<dbReference type="GO" id="GO:0016491">
    <property type="term" value="F:oxidoreductase activity"/>
    <property type="evidence" value="ECO:0007669"/>
    <property type="project" value="UniProtKB-KW"/>
</dbReference>
<dbReference type="PATRIC" id="fig|38307.3.peg.2355"/>
<proteinExistence type="predicted"/>
<reference evidence="4 5" key="1">
    <citation type="submission" date="2016-03" db="EMBL/GenBank/DDBJ databases">
        <title>Draft genome sequence of Gluconobacter cerinus strain CECT 9110.</title>
        <authorList>
            <person name="Sainz F."/>
            <person name="Mas A."/>
            <person name="Torija M.J."/>
        </authorList>
    </citation>
    <scope>NUCLEOTIDE SEQUENCE [LARGE SCALE GENOMIC DNA]</scope>
    <source>
        <strain evidence="4 5">CECT 9110</strain>
    </source>
</reference>
<dbReference type="InterPro" id="IPR036291">
    <property type="entry name" value="NAD(P)-bd_dom_sf"/>
</dbReference>
<feature type="domain" description="Gfo/Idh/MocA-like oxidoreductase N-terminal" evidence="2">
    <location>
        <begin position="4"/>
        <end position="130"/>
    </location>
</feature>
<dbReference type="Gene3D" id="3.30.360.10">
    <property type="entry name" value="Dihydrodipicolinate Reductase, domain 2"/>
    <property type="match status" value="1"/>
</dbReference>
<dbReference type="SUPFAM" id="SSF51735">
    <property type="entry name" value="NAD(P)-binding Rossmann-fold domains"/>
    <property type="match status" value="1"/>
</dbReference>
<dbReference type="Proteomes" id="UP000077786">
    <property type="component" value="Unassembled WGS sequence"/>
</dbReference>
<organism evidence="4 5">
    <name type="scientific">Gluconobacter cerinus</name>
    <dbReference type="NCBI Taxonomy" id="38307"/>
    <lineage>
        <taxon>Bacteria</taxon>
        <taxon>Pseudomonadati</taxon>
        <taxon>Pseudomonadota</taxon>
        <taxon>Alphaproteobacteria</taxon>
        <taxon>Acetobacterales</taxon>
        <taxon>Acetobacteraceae</taxon>
        <taxon>Gluconobacter</taxon>
    </lineage>
</organism>
<dbReference type="InterPro" id="IPR055170">
    <property type="entry name" value="GFO_IDH_MocA-like_dom"/>
</dbReference>
<dbReference type="EMBL" id="LUTU01000010">
    <property type="protein sequence ID" value="OAJ67112.1"/>
    <property type="molecule type" value="Genomic_DNA"/>
</dbReference>
<dbReference type="InterPro" id="IPR000683">
    <property type="entry name" value="Gfo/Idh/MocA-like_OxRdtase_N"/>
</dbReference>
<dbReference type="SUPFAM" id="SSF55347">
    <property type="entry name" value="Glyceraldehyde-3-phosphate dehydrogenase-like, C-terminal domain"/>
    <property type="match status" value="1"/>
</dbReference>
<accession>A0A1B6VIQ5</accession>